<evidence type="ECO:0000256" key="1">
    <source>
        <dbReference type="SAM" id="MobiDB-lite"/>
    </source>
</evidence>
<sequence>MDGDFPAQRTEANKDVPTTQDGARMSRMKGQGYSQSGAREPGHELAAHGGGRGAGNGGTGAPHASKLLRRPLFGWLAVGVRNSRPSPAELARTATRRRATANRSGRVGGERGYKLAGFFSEQRREGLPAVVQQELQLADSSPGQKACRCVGLQPWRENLIIVDRRPTACWIRLWLWRRLALGKNSACGWQSGIELTMMAGGQCARWCGSGDG</sequence>
<keyword evidence="3" id="KW-1185">Reference proteome</keyword>
<accession>A0A9P9INF8</accession>
<protein>
    <submittedName>
        <fullName evidence="2">Uncharacterized protein</fullName>
    </submittedName>
</protein>
<dbReference type="AlphaFoldDB" id="A0A9P9INF8"/>
<reference evidence="2" key="1">
    <citation type="journal article" date="2021" name="Nat. Commun.">
        <title>Genetic determinants of endophytism in the Arabidopsis root mycobiome.</title>
        <authorList>
            <person name="Mesny F."/>
            <person name="Miyauchi S."/>
            <person name="Thiergart T."/>
            <person name="Pickel B."/>
            <person name="Atanasova L."/>
            <person name="Karlsson M."/>
            <person name="Huettel B."/>
            <person name="Barry K.W."/>
            <person name="Haridas S."/>
            <person name="Chen C."/>
            <person name="Bauer D."/>
            <person name="Andreopoulos W."/>
            <person name="Pangilinan J."/>
            <person name="LaButti K."/>
            <person name="Riley R."/>
            <person name="Lipzen A."/>
            <person name="Clum A."/>
            <person name="Drula E."/>
            <person name="Henrissat B."/>
            <person name="Kohler A."/>
            <person name="Grigoriev I.V."/>
            <person name="Martin F.M."/>
            <person name="Hacquard S."/>
        </authorList>
    </citation>
    <scope>NUCLEOTIDE SEQUENCE</scope>
    <source>
        <strain evidence="2">MPI-CAGE-CH-0243</strain>
    </source>
</reference>
<proteinExistence type="predicted"/>
<organism evidence="2 3">
    <name type="scientific">Dendryphion nanum</name>
    <dbReference type="NCBI Taxonomy" id="256645"/>
    <lineage>
        <taxon>Eukaryota</taxon>
        <taxon>Fungi</taxon>
        <taxon>Dikarya</taxon>
        <taxon>Ascomycota</taxon>
        <taxon>Pezizomycotina</taxon>
        <taxon>Dothideomycetes</taxon>
        <taxon>Pleosporomycetidae</taxon>
        <taxon>Pleosporales</taxon>
        <taxon>Torulaceae</taxon>
        <taxon>Dendryphion</taxon>
    </lineage>
</organism>
<feature type="region of interest" description="Disordered" evidence="1">
    <location>
        <begin position="1"/>
        <end position="65"/>
    </location>
</feature>
<feature type="region of interest" description="Disordered" evidence="1">
    <location>
        <begin position="88"/>
        <end position="107"/>
    </location>
</feature>
<feature type="compositionally biased region" description="Gly residues" evidence="1">
    <location>
        <begin position="48"/>
        <end position="60"/>
    </location>
</feature>
<dbReference type="Proteomes" id="UP000700596">
    <property type="component" value="Unassembled WGS sequence"/>
</dbReference>
<comment type="caution">
    <text evidence="2">The sequence shown here is derived from an EMBL/GenBank/DDBJ whole genome shotgun (WGS) entry which is preliminary data.</text>
</comment>
<evidence type="ECO:0000313" key="3">
    <source>
        <dbReference type="Proteomes" id="UP000700596"/>
    </source>
</evidence>
<evidence type="ECO:0000313" key="2">
    <source>
        <dbReference type="EMBL" id="KAH7127037.1"/>
    </source>
</evidence>
<name>A0A9P9INF8_9PLEO</name>
<dbReference type="EMBL" id="JAGMWT010000006">
    <property type="protein sequence ID" value="KAH7127037.1"/>
    <property type="molecule type" value="Genomic_DNA"/>
</dbReference>
<gene>
    <name evidence="2" type="ORF">B0J11DRAFT_505748</name>
</gene>